<dbReference type="InterPro" id="IPR000873">
    <property type="entry name" value="AMP-dep_synth/lig_dom"/>
</dbReference>
<dbReference type="Gene3D" id="3.40.50.12780">
    <property type="entry name" value="N-terminal domain of ligase-like"/>
    <property type="match status" value="1"/>
</dbReference>
<dbReference type="PANTHER" id="PTHR24096:SF422">
    <property type="entry name" value="BCDNA.GH02901"/>
    <property type="match status" value="1"/>
</dbReference>
<reference evidence="3" key="1">
    <citation type="journal article" date="2015" name="Eukaryot. Cell">
        <title>Evolution of Chemical Diversity in Echinocandin Lipopeptide Antifungal Metabolites.</title>
        <authorList>
            <person name="Yue Q."/>
            <person name="Chen L."/>
            <person name="Zhang X."/>
            <person name="Li K."/>
            <person name="Sun J."/>
            <person name="Liu X."/>
            <person name="An Z."/>
            <person name="Bills G.F."/>
        </authorList>
    </citation>
    <scope>NUCLEOTIDE SEQUENCE</scope>
    <source>
        <strain evidence="3">Y-30462</strain>
    </source>
</reference>
<dbReference type="InterPro" id="IPR042099">
    <property type="entry name" value="ANL_N_sf"/>
</dbReference>
<name>A0A0G3EZH0_9EURO</name>
<dbReference type="EMBL" id="KP742483">
    <property type="protein sequence ID" value="AKJ70933.1"/>
    <property type="molecule type" value="Genomic_DNA"/>
</dbReference>
<keyword evidence="3" id="KW-0436">Ligase</keyword>
<evidence type="ECO:0000313" key="4">
    <source>
        <dbReference type="EMBL" id="RDW57876.1"/>
    </source>
</evidence>
<dbReference type="STRING" id="1810919.A0A0G3EZH0"/>
<dbReference type="GO" id="GO:0016405">
    <property type="term" value="F:CoA-ligase activity"/>
    <property type="evidence" value="ECO:0007669"/>
    <property type="project" value="TreeGrafter"/>
</dbReference>
<dbReference type="EMBL" id="PVWQ01000026">
    <property type="protein sequence ID" value="RDW57876.1"/>
    <property type="molecule type" value="Genomic_DNA"/>
</dbReference>
<dbReference type="InterPro" id="IPR045851">
    <property type="entry name" value="AMP-bd_C_sf"/>
</dbReference>
<dbReference type="InterPro" id="IPR025110">
    <property type="entry name" value="AMP-bd_C"/>
</dbReference>
<feature type="domain" description="AMP-binding enzyme C-terminal" evidence="2">
    <location>
        <begin position="475"/>
        <end position="556"/>
    </location>
</feature>
<evidence type="ECO:0000259" key="1">
    <source>
        <dbReference type="Pfam" id="PF00501"/>
    </source>
</evidence>
<evidence type="ECO:0000313" key="3">
    <source>
        <dbReference type="EMBL" id="AKJ70933.1"/>
    </source>
</evidence>
<dbReference type="Proteomes" id="UP000256690">
    <property type="component" value="Unassembled WGS sequence"/>
</dbReference>
<dbReference type="AlphaFoldDB" id="A0A0G3EZH0"/>
<keyword evidence="5" id="KW-1185">Reference proteome</keyword>
<dbReference type="SUPFAM" id="SSF56801">
    <property type="entry name" value="Acetyl-CoA synthetase-like"/>
    <property type="match status" value="1"/>
</dbReference>
<feature type="domain" description="AMP-dependent synthetase/ligase" evidence="1">
    <location>
        <begin position="39"/>
        <end position="418"/>
    </location>
</feature>
<dbReference type="PANTHER" id="PTHR24096">
    <property type="entry name" value="LONG-CHAIN-FATTY-ACID--COA LIGASE"/>
    <property type="match status" value="1"/>
</dbReference>
<dbReference type="Gene3D" id="3.30.300.30">
    <property type="match status" value="1"/>
</dbReference>
<protein>
    <submittedName>
        <fullName evidence="3">AMP-dependent CoA ligase</fullName>
    </submittedName>
</protein>
<dbReference type="Pfam" id="PF13193">
    <property type="entry name" value="AMP-binding_C"/>
    <property type="match status" value="1"/>
</dbReference>
<evidence type="ECO:0000259" key="2">
    <source>
        <dbReference type="Pfam" id="PF13193"/>
    </source>
</evidence>
<accession>A0A0G3EZH0</accession>
<dbReference type="OrthoDB" id="6509636at2759"/>
<dbReference type="Pfam" id="PF00501">
    <property type="entry name" value="AMP-binding"/>
    <property type="match status" value="1"/>
</dbReference>
<evidence type="ECO:0000313" key="5">
    <source>
        <dbReference type="Proteomes" id="UP000256690"/>
    </source>
</evidence>
<reference evidence="4 5" key="2">
    <citation type="journal article" date="2018" name="IMA Fungus">
        <title>IMA Genome-F 9: Draft genome sequence of Annulohypoxylon stygium, Aspergillus mulundensis, Berkeleyomyces basicola (syn. Thielaviopsis basicola), Ceratocystis smalleyi, two Cercospora beticola strains, Coleophoma cylindrospora, Fusarium fracticaudum, Phialophora cf. hyalina, and Morchella septimelata.</title>
        <authorList>
            <person name="Wingfield B.D."/>
            <person name="Bills G.F."/>
            <person name="Dong Y."/>
            <person name="Huang W."/>
            <person name="Nel W.J."/>
            <person name="Swalarsk-Parry B.S."/>
            <person name="Vaghefi N."/>
            <person name="Wilken P.M."/>
            <person name="An Z."/>
            <person name="de Beer Z.W."/>
            <person name="De Vos L."/>
            <person name="Chen L."/>
            <person name="Duong T.A."/>
            <person name="Gao Y."/>
            <person name="Hammerbacher A."/>
            <person name="Kikkert J.R."/>
            <person name="Li Y."/>
            <person name="Li H."/>
            <person name="Li K."/>
            <person name="Li Q."/>
            <person name="Liu X."/>
            <person name="Ma X."/>
            <person name="Naidoo K."/>
            <person name="Pethybridge S.J."/>
            <person name="Sun J."/>
            <person name="Steenkamp E.T."/>
            <person name="van der Nest M.A."/>
            <person name="van Wyk S."/>
            <person name="Wingfield M.J."/>
            <person name="Xiong C."/>
            <person name="Yue Q."/>
            <person name="Zhang X."/>
        </authorList>
    </citation>
    <scope>NUCLEOTIDE SEQUENCE [LARGE SCALE GENOMIC DNA]</scope>
    <source>
        <strain evidence="4 5">DSM 5745</strain>
    </source>
</reference>
<sequence>MIFTPPAWGPEMMAIPDSTPIHEFLIQRDNRHLYNWSEEKPALTCAVSGQSYTIKTIASRVESLARSLSQELGWTPNDGSPWEKVVGIYSFNTLDFLVASWAIHRVGGICLLMHPTSSAAEIKRHIELTGSRVLFTCRSLLATANEVLSESSVHDPRVYLLDLPDELGAAALPDQGQKTVGQLIREGETLPTIEALQWTPGQGKEQVAYLCPTSGTSGLQKLAMITHHNIIANIIQATTFQAGPKNGKTEVALGFLPLSHSYGLILAHLTAWRGDTYVLHARFDMQAALASIEKYKIERLYLVPPIISALVNNPFLLELCDTSSVTSVVTGSGPFGARLAEALSRVRPSWQVLPGYGLTETAVIISFTDPNATYPGADGHLVPGVTAKLIDADGHEVDSYNSPGELLLKSPSIMKGYLGAESATAEVFDAEGWLRTGDIAVFRHSTANGGTAHLDIVDRKKDIMKVKGMQVAPVEIEAHLSAHPAVAEVAVIGVRDEDAGERPYAFIVRSPKMAEMDEDALRAELNGHVEGALSEPHWLRRNMRFVEALPKSSNGKALKYKLRESLGA</sequence>
<proteinExistence type="predicted"/>
<gene>
    <name evidence="3" type="primary">inpC</name>
    <name evidence="4" type="ORF">DSM5745_11394</name>
</gene>
<organism evidence="3">
    <name type="scientific">Aspergillus mulundensis</name>
    <dbReference type="NCBI Taxonomy" id="1810919"/>
    <lineage>
        <taxon>Eukaryota</taxon>
        <taxon>Fungi</taxon>
        <taxon>Dikarya</taxon>
        <taxon>Ascomycota</taxon>
        <taxon>Pezizomycotina</taxon>
        <taxon>Eurotiomycetes</taxon>
        <taxon>Eurotiomycetidae</taxon>
        <taxon>Eurotiales</taxon>
        <taxon>Aspergillaceae</taxon>
        <taxon>Aspergillus</taxon>
        <taxon>Aspergillus subgen. Nidulantes</taxon>
    </lineage>
</organism>